<sequence length="127" mass="13999">MHSSNHIIISADDTTMVGLISKNNESAYREEVQQLTAWCKVINPSLNVDKTKEMVVDFRRAQSHQSPLNIDRSSVEIVKCIKFLGTLGNGDEDDHGPWERDGLGGTDGISRVARGRGCHPDPPKTSL</sequence>
<feature type="region of interest" description="Disordered" evidence="1">
    <location>
        <begin position="90"/>
        <end position="127"/>
    </location>
</feature>
<evidence type="ECO:0008006" key="4">
    <source>
        <dbReference type="Google" id="ProtNLM"/>
    </source>
</evidence>
<reference evidence="2" key="1">
    <citation type="submission" date="2023-06" db="EMBL/GenBank/DDBJ databases">
        <title>Male Hemibagrus guttatus genome.</title>
        <authorList>
            <person name="Bian C."/>
        </authorList>
    </citation>
    <scope>NUCLEOTIDE SEQUENCE</scope>
    <source>
        <strain evidence="2">Male_cb2023</strain>
        <tissue evidence="2">Muscle</tissue>
    </source>
</reference>
<name>A0AAE0PRP7_9TELE</name>
<evidence type="ECO:0000256" key="1">
    <source>
        <dbReference type="SAM" id="MobiDB-lite"/>
    </source>
</evidence>
<comment type="caution">
    <text evidence="2">The sequence shown here is derived from an EMBL/GenBank/DDBJ whole genome shotgun (WGS) entry which is preliminary data.</text>
</comment>
<accession>A0AAE0PRP7</accession>
<dbReference type="AlphaFoldDB" id="A0AAE0PRP7"/>
<organism evidence="2 3">
    <name type="scientific">Hemibagrus guttatus</name>
    <dbReference type="NCBI Taxonomy" id="175788"/>
    <lineage>
        <taxon>Eukaryota</taxon>
        <taxon>Metazoa</taxon>
        <taxon>Chordata</taxon>
        <taxon>Craniata</taxon>
        <taxon>Vertebrata</taxon>
        <taxon>Euteleostomi</taxon>
        <taxon>Actinopterygii</taxon>
        <taxon>Neopterygii</taxon>
        <taxon>Teleostei</taxon>
        <taxon>Ostariophysi</taxon>
        <taxon>Siluriformes</taxon>
        <taxon>Bagridae</taxon>
        <taxon>Hemibagrus</taxon>
    </lineage>
</organism>
<evidence type="ECO:0000313" key="3">
    <source>
        <dbReference type="Proteomes" id="UP001274896"/>
    </source>
</evidence>
<dbReference type="Proteomes" id="UP001274896">
    <property type="component" value="Unassembled WGS sequence"/>
</dbReference>
<keyword evidence="3" id="KW-1185">Reference proteome</keyword>
<gene>
    <name evidence="2" type="ORF">QTP70_000622</name>
</gene>
<dbReference type="EMBL" id="JAUCMX010000030">
    <property type="protein sequence ID" value="KAK3506455.1"/>
    <property type="molecule type" value="Genomic_DNA"/>
</dbReference>
<feature type="compositionally biased region" description="Basic and acidic residues" evidence="1">
    <location>
        <begin position="118"/>
        <end position="127"/>
    </location>
</feature>
<proteinExistence type="predicted"/>
<protein>
    <recommendedName>
        <fullName evidence="4">Reverse transcriptase domain-containing protein</fullName>
    </recommendedName>
</protein>
<evidence type="ECO:0000313" key="2">
    <source>
        <dbReference type="EMBL" id="KAK3506455.1"/>
    </source>
</evidence>